<dbReference type="Gene3D" id="1.10.4080.10">
    <property type="entry name" value="ADP-ribosylation/Crystallin J1"/>
    <property type="match status" value="1"/>
</dbReference>
<evidence type="ECO:0000313" key="3">
    <source>
        <dbReference type="Proteomes" id="UP000248764"/>
    </source>
</evidence>
<evidence type="ECO:0000256" key="1">
    <source>
        <dbReference type="PIRSR" id="PIRSR605502-1"/>
    </source>
</evidence>
<sequence length="441" mass="48140">MFAPYPVLRRQLATMLRDKAEQGGAVDDLRDAIGGVADDYQAMADLAARIDSAPLRPDWPYMEPSDYADIQAEQNARVIAATVDPADAVARARAGFLGSVAGCVLGKPVEVMPTLDELRDALERIGDWPLDDYISVRIASEDGLARLHPDHLESAREHIRWVPADDDINYTLLGMMTIERFGRTFTKYDLRRMWLENLPLGYTWGPERGFLTKQALLMGVDDEPEMDLEALPRTLNPGNELCGAMIRADAYGYASPGRPDRASELAWRDASLTHRGNGIYGAMFAAAAIAAAFVTSDWRAIGETALGYVPRRSRFAAIVGDSIAQVAAASDWLDGYRRLHGRYGEYGHCRVFQETGTLLNTLRFATSVGDGIAMQVSQGNDTDSYGAIAGAILGVKFGPGHLEPRWLEPFGDVIHTRLAGYYELSLDATANRVAALAAAPS</sequence>
<keyword evidence="3" id="KW-1185">Reference proteome</keyword>
<dbReference type="GO" id="GO:0046872">
    <property type="term" value="F:metal ion binding"/>
    <property type="evidence" value="ECO:0007669"/>
    <property type="project" value="UniProtKB-KW"/>
</dbReference>
<keyword evidence="1" id="KW-0460">Magnesium</keyword>
<dbReference type="Pfam" id="PF03747">
    <property type="entry name" value="ADP_ribosyl_GH"/>
    <property type="match status" value="1"/>
</dbReference>
<keyword evidence="1" id="KW-0479">Metal-binding</keyword>
<accession>A0A2W2BPD2</accession>
<dbReference type="Proteomes" id="UP000248764">
    <property type="component" value="Unassembled WGS sequence"/>
</dbReference>
<dbReference type="RefSeq" id="WP_111255942.1">
    <property type="nucleotide sequence ID" value="NZ_POTW01000042.1"/>
</dbReference>
<evidence type="ECO:0000313" key="2">
    <source>
        <dbReference type="EMBL" id="PZF82204.1"/>
    </source>
</evidence>
<name>A0A2W2BPD2_9ACTN</name>
<feature type="binding site" evidence="1">
    <location>
        <position position="383"/>
    </location>
    <ligand>
        <name>Mg(2+)</name>
        <dbReference type="ChEBI" id="CHEBI:18420"/>
        <label>1</label>
    </ligand>
</feature>
<evidence type="ECO:0008006" key="4">
    <source>
        <dbReference type="Google" id="ProtNLM"/>
    </source>
</evidence>
<dbReference type="EMBL" id="POTW01000042">
    <property type="protein sequence ID" value="PZF82204.1"/>
    <property type="molecule type" value="Genomic_DNA"/>
</dbReference>
<dbReference type="PANTHER" id="PTHR16222">
    <property type="entry name" value="ADP-RIBOSYLGLYCOHYDROLASE"/>
    <property type="match status" value="1"/>
</dbReference>
<dbReference type="InterPro" id="IPR036705">
    <property type="entry name" value="Ribosyl_crysJ1_sf"/>
</dbReference>
<dbReference type="InterPro" id="IPR050792">
    <property type="entry name" value="ADP-ribosylglycohydrolase"/>
</dbReference>
<dbReference type="InterPro" id="IPR005502">
    <property type="entry name" value="Ribosyl_crysJ1"/>
</dbReference>
<feature type="binding site" evidence="1">
    <location>
        <position position="381"/>
    </location>
    <ligand>
        <name>Mg(2+)</name>
        <dbReference type="ChEBI" id="CHEBI:18420"/>
        <label>1</label>
    </ligand>
</feature>
<protein>
    <recommendedName>
        <fullName evidence="4">ADP-ribosylglycohydrolase family protein</fullName>
    </recommendedName>
</protein>
<feature type="binding site" evidence="1">
    <location>
        <position position="384"/>
    </location>
    <ligand>
        <name>Mg(2+)</name>
        <dbReference type="ChEBI" id="CHEBI:18420"/>
        <label>1</label>
    </ligand>
</feature>
<organism evidence="2 3">
    <name type="scientific">Jiangella anatolica</name>
    <dbReference type="NCBI Taxonomy" id="2670374"/>
    <lineage>
        <taxon>Bacteria</taxon>
        <taxon>Bacillati</taxon>
        <taxon>Actinomycetota</taxon>
        <taxon>Actinomycetes</taxon>
        <taxon>Jiangellales</taxon>
        <taxon>Jiangellaceae</taxon>
        <taxon>Jiangella</taxon>
    </lineage>
</organism>
<comment type="cofactor">
    <cofactor evidence="1">
        <name>Mg(2+)</name>
        <dbReference type="ChEBI" id="CHEBI:18420"/>
    </cofactor>
    <text evidence="1">Binds 2 magnesium ions per subunit.</text>
</comment>
<comment type="caution">
    <text evidence="2">The sequence shown here is derived from an EMBL/GenBank/DDBJ whole genome shotgun (WGS) entry which is preliminary data.</text>
</comment>
<dbReference type="PANTHER" id="PTHR16222:SF12">
    <property type="entry name" value="ADP-RIBOSYLGLYCOHYDROLASE-RELATED"/>
    <property type="match status" value="1"/>
</dbReference>
<proteinExistence type="predicted"/>
<gene>
    <name evidence="2" type="ORF">C1I92_17515</name>
</gene>
<reference evidence="2 3" key="1">
    <citation type="submission" date="2018-01" db="EMBL/GenBank/DDBJ databases">
        <title>Draft genome sequence of Jiangella sp. GTF31.</title>
        <authorList>
            <person name="Sahin N."/>
            <person name="Ay H."/>
            <person name="Saygin H."/>
        </authorList>
    </citation>
    <scope>NUCLEOTIDE SEQUENCE [LARGE SCALE GENOMIC DNA]</scope>
    <source>
        <strain evidence="2 3">GTF31</strain>
    </source>
</reference>
<dbReference type="AlphaFoldDB" id="A0A2W2BPD2"/>
<dbReference type="SUPFAM" id="SSF101478">
    <property type="entry name" value="ADP-ribosylglycohydrolase"/>
    <property type="match status" value="1"/>
</dbReference>